<dbReference type="KEGG" id="tsu:Tresu_0088"/>
<evidence type="ECO:0000313" key="1">
    <source>
        <dbReference type="EMBL" id="AEB13058.1"/>
    </source>
</evidence>
<dbReference type="STRING" id="869209.Tresu_0088"/>
<reference evidence="1 2" key="1">
    <citation type="journal article" date="2011" name="Stand. Genomic Sci.">
        <title>Complete genome sequence of Treponema succinifaciens type strain (6091).</title>
        <authorList>
            <person name="Han C."/>
            <person name="Gronow S."/>
            <person name="Teshima H."/>
            <person name="Lapidus A."/>
            <person name="Nolan M."/>
            <person name="Lucas S."/>
            <person name="Hammon N."/>
            <person name="Deshpande S."/>
            <person name="Cheng J.F."/>
            <person name="Zeytun A."/>
            <person name="Tapia R."/>
            <person name="Goodwin L."/>
            <person name="Pitluck S."/>
            <person name="Liolios K."/>
            <person name="Pagani I."/>
            <person name="Ivanova N."/>
            <person name="Mavromatis K."/>
            <person name="Mikhailova N."/>
            <person name="Huntemann M."/>
            <person name="Pati A."/>
            <person name="Chen A."/>
            <person name="Palaniappan K."/>
            <person name="Land M."/>
            <person name="Hauser L."/>
            <person name="Brambilla E.M."/>
            <person name="Rohde M."/>
            <person name="Goker M."/>
            <person name="Woyke T."/>
            <person name="Bristow J."/>
            <person name="Eisen J.A."/>
            <person name="Markowitz V."/>
            <person name="Hugenholtz P."/>
            <person name="Kyrpides N.C."/>
            <person name="Klenk H.P."/>
            <person name="Detter J.C."/>
        </authorList>
    </citation>
    <scope>NUCLEOTIDE SEQUENCE [LARGE SCALE GENOMIC DNA]</scope>
    <source>
        <strain evidence="2">ATCC 33096 / DSM 2489 / 6091</strain>
    </source>
</reference>
<dbReference type="EMBL" id="CP002631">
    <property type="protein sequence ID" value="AEB13058.1"/>
    <property type="molecule type" value="Genomic_DNA"/>
</dbReference>
<organism evidence="1 2">
    <name type="scientific">Treponema succinifaciens (strain ATCC 33096 / DSM 2489 / 6091)</name>
    <dbReference type="NCBI Taxonomy" id="869209"/>
    <lineage>
        <taxon>Bacteria</taxon>
        <taxon>Pseudomonadati</taxon>
        <taxon>Spirochaetota</taxon>
        <taxon>Spirochaetia</taxon>
        <taxon>Spirochaetales</taxon>
        <taxon>Treponemataceae</taxon>
        <taxon>Treponema</taxon>
    </lineage>
</organism>
<evidence type="ECO:0000313" key="2">
    <source>
        <dbReference type="Proteomes" id="UP000006852"/>
    </source>
</evidence>
<reference evidence="2" key="2">
    <citation type="submission" date="2011-04" db="EMBL/GenBank/DDBJ databases">
        <title>The complete genome of chromosome of Treponema succinifaciens DSM 2489.</title>
        <authorList>
            <person name="Lucas S."/>
            <person name="Copeland A."/>
            <person name="Lapidus A."/>
            <person name="Bruce D."/>
            <person name="Goodwin L."/>
            <person name="Pitluck S."/>
            <person name="Peters L."/>
            <person name="Kyrpides N."/>
            <person name="Mavromatis K."/>
            <person name="Ivanova N."/>
            <person name="Ovchinnikova G."/>
            <person name="Teshima H."/>
            <person name="Detter J.C."/>
            <person name="Tapia R."/>
            <person name="Han C."/>
            <person name="Land M."/>
            <person name="Hauser L."/>
            <person name="Markowitz V."/>
            <person name="Cheng J.-F."/>
            <person name="Hugenholtz P."/>
            <person name="Woyke T."/>
            <person name="Wu D."/>
            <person name="Gronow S."/>
            <person name="Wellnitz S."/>
            <person name="Brambilla E."/>
            <person name="Klenk H.-P."/>
            <person name="Eisen J.A."/>
        </authorList>
    </citation>
    <scope>NUCLEOTIDE SEQUENCE [LARGE SCALE GENOMIC DNA]</scope>
    <source>
        <strain evidence="2">ATCC 33096 / DSM 2489 / 6091</strain>
    </source>
</reference>
<gene>
    <name evidence="1" type="ordered locus">Tresu_0088</name>
</gene>
<keyword evidence="2" id="KW-1185">Reference proteome</keyword>
<proteinExistence type="predicted"/>
<dbReference type="HOGENOM" id="CLU_2541590_0_0_12"/>
<sequence>MMDVKERIDDFKTLNEMGKSGGVVFFGSSYFSRMNINELANNEEMGGKIYDRSVQGLKLVDSLKLLESGVYELNPAKVFVNFG</sequence>
<dbReference type="SUPFAM" id="SSF52266">
    <property type="entry name" value="SGNH hydrolase"/>
    <property type="match status" value="1"/>
</dbReference>
<dbReference type="AlphaFoldDB" id="F2NU94"/>
<name>F2NU94_TRES6</name>
<dbReference type="Proteomes" id="UP000006852">
    <property type="component" value="Chromosome"/>
</dbReference>
<protein>
    <submittedName>
        <fullName evidence="1">Uncharacterized protein</fullName>
    </submittedName>
</protein>
<accession>F2NU94</accession>